<organism evidence="11 12">
    <name type="scientific">Aldrovandia affinis</name>
    <dbReference type="NCBI Taxonomy" id="143900"/>
    <lineage>
        <taxon>Eukaryota</taxon>
        <taxon>Metazoa</taxon>
        <taxon>Chordata</taxon>
        <taxon>Craniata</taxon>
        <taxon>Vertebrata</taxon>
        <taxon>Euteleostomi</taxon>
        <taxon>Actinopterygii</taxon>
        <taxon>Neopterygii</taxon>
        <taxon>Teleostei</taxon>
        <taxon>Notacanthiformes</taxon>
        <taxon>Halosauridae</taxon>
        <taxon>Aldrovandia</taxon>
    </lineage>
</organism>
<comment type="caution">
    <text evidence="11">The sequence shown here is derived from an EMBL/GenBank/DDBJ whole genome shotgun (WGS) entry which is preliminary data.</text>
</comment>
<dbReference type="GO" id="GO:0005886">
    <property type="term" value="C:plasma membrane"/>
    <property type="evidence" value="ECO:0007669"/>
    <property type="project" value="TreeGrafter"/>
</dbReference>
<dbReference type="PROSITE" id="PS50262">
    <property type="entry name" value="G_PROTEIN_RECEP_F1_2"/>
    <property type="match status" value="1"/>
</dbReference>
<dbReference type="SUPFAM" id="SSF81321">
    <property type="entry name" value="Family A G protein-coupled receptor-like"/>
    <property type="match status" value="1"/>
</dbReference>
<sequence>MVQTDTRQPLAPILHTKVPKAWATVSVVNKKEEEKGVFSTSALRFLKRADVVRLNSHVMSNSSMHCLVKQSLVGYVLPPILIVELLLGLPGSMVALWIFCCRQQGWRSNTVYLMNLVLADILLLVGLPFRIDNLMRGEKWVFGDAMCRINLFMLAVNRSASIAFMTIVAMDRYFKVVRPHHRVNRLSPQQAGIISGVTWAVVVSLRLPLLANRLLNTHGNASLCRSFSSYNNPPPGIKLHYVVFMVEFFLPFLLLVFCSIRIICILRQRQMDKEQKVKRAIRVVLLIVAIFTVCFLPGIVTGLTALSIQKYRPHDCDSYSIATELFSMSIGFTYLNSALDPIIYCFSSSMFRNTLKTSFNQLGLGHLQLSRRGSMTSDG</sequence>
<dbReference type="InterPro" id="IPR017452">
    <property type="entry name" value="GPCR_Rhodpsn_7TM"/>
</dbReference>
<feature type="transmembrane region" description="Helical" evidence="9">
    <location>
        <begin position="72"/>
        <end position="99"/>
    </location>
</feature>
<dbReference type="GO" id="GO:0004930">
    <property type="term" value="F:G protein-coupled receptor activity"/>
    <property type="evidence" value="ECO:0007669"/>
    <property type="project" value="UniProtKB-KW"/>
</dbReference>
<feature type="transmembrane region" description="Helical" evidence="9">
    <location>
        <begin position="283"/>
        <end position="305"/>
    </location>
</feature>
<feature type="transmembrane region" description="Helical" evidence="9">
    <location>
        <begin position="325"/>
        <end position="346"/>
    </location>
</feature>
<keyword evidence="6 8" id="KW-0675">Receptor</keyword>
<evidence type="ECO:0000313" key="12">
    <source>
        <dbReference type="Proteomes" id="UP001221898"/>
    </source>
</evidence>
<feature type="domain" description="G-protein coupled receptors family 1 profile" evidence="10">
    <location>
        <begin position="91"/>
        <end position="344"/>
    </location>
</feature>
<dbReference type="PRINTS" id="PR00237">
    <property type="entry name" value="GPCRRHODOPSN"/>
</dbReference>
<dbReference type="PANTHER" id="PTHR46048:SF10">
    <property type="entry name" value="HYDROXYCARBOXYLIC ACID RECEPTOR 1-4-RELATED"/>
    <property type="match status" value="1"/>
</dbReference>
<feature type="transmembrane region" description="Helical" evidence="9">
    <location>
        <begin position="151"/>
        <end position="170"/>
    </location>
</feature>
<dbReference type="PROSITE" id="PS00237">
    <property type="entry name" value="G_PROTEIN_RECEP_F1_1"/>
    <property type="match status" value="1"/>
</dbReference>
<evidence type="ECO:0000256" key="3">
    <source>
        <dbReference type="ARBA" id="ARBA00022989"/>
    </source>
</evidence>
<dbReference type="Gene3D" id="1.20.1070.10">
    <property type="entry name" value="Rhodopsin 7-helix transmembrane proteins"/>
    <property type="match status" value="1"/>
</dbReference>
<feature type="transmembrane region" description="Helical" evidence="9">
    <location>
        <begin position="191"/>
        <end position="211"/>
    </location>
</feature>
<comment type="similarity">
    <text evidence="8">Belongs to the G-protein coupled receptor 1 family.</text>
</comment>
<evidence type="ECO:0000256" key="2">
    <source>
        <dbReference type="ARBA" id="ARBA00022692"/>
    </source>
</evidence>
<proteinExistence type="inferred from homology"/>
<keyword evidence="5 9" id="KW-0472">Membrane</keyword>
<evidence type="ECO:0000256" key="5">
    <source>
        <dbReference type="ARBA" id="ARBA00023136"/>
    </source>
</evidence>
<dbReference type="AlphaFoldDB" id="A0AAD7TD33"/>
<evidence type="ECO:0000256" key="9">
    <source>
        <dbReference type="SAM" id="Phobius"/>
    </source>
</evidence>
<keyword evidence="12" id="KW-1185">Reference proteome</keyword>
<reference evidence="11" key="1">
    <citation type="journal article" date="2023" name="Science">
        <title>Genome structures resolve the early diversification of teleost fishes.</title>
        <authorList>
            <person name="Parey E."/>
            <person name="Louis A."/>
            <person name="Montfort J."/>
            <person name="Bouchez O."/>
            <person name="Roques C."/>
            <person name="Iampietro C."/>
            <person name="Lluch J."/>
            <person name="Castinel A."/>
            <person name="Donnadieu C."/>
            <person name="Desvignes T."/>
            <person name="Floi Bucao C."/>
            <person name="Jouanno E."/>
            <person name="Wen M."/>
            <person name="Mejri S."/>
            <person name="Dirks R."/>
            <person name="Jansen H."/>
            <person name="Henkel C."/>
            <person name="Chen W.J."/>
            <person name="Zahm M."/>
            <person name="Cabau C."/>
            <person name="Klopp C."/>
            <person name="Thompson A.W."/>
            <person name="Robinson-Rechavi M."/>
            <person name="Braasch I."/>
            <person name="Lecointre G."/>
            <person name="Bobe J."/>
            <person name="Postlethwait J.H."/>
            <person name="Berthelot C."/>
            <person name="Roest Crollius H."/>
            <person name="Guiguen Y."/>
        </authorList>
    </citation>
    <scope>NUCLEOTIDE SEQUENCE</scope>
    <source>
        <strain evidence="11">NC1722</strain>
    </source>
</reference>
<evidence type="ECO:0000259" key="10">
    <source>
        <dbReference type="PROSITE" id="PS50262"/>
    </source>
</evidence>
<evidence type="ECO:0000256" key="4">
    <source>
        <dbReference type="ARBA" id="ARBA00023040"/>
    </source>
</evidence>
<evidence type="ECO:0000313" key="11">
    <source>
        <dbReference type="EMBL" id="KAJ8418432.1"/>
    </source>
</evidence>
<name>A0AAD7TD33_9TELE</name>
<keyword evidence="2 8" id="KW-0812">Transmembrane</keyword>
<evidence type="ECO:0000256" key="1">
    <source>
        <dbReference type="ARBA" id="ARBA00004141"/>
    </source>
</evidence>
<dbReference type="PANTHER" id="PTHR46048">
    <property type="entry name" value="HYDROXYCARBOXYLIC ACID RECEPTOR 2"/>
    <property type="match status" value="1"/>
</dbReference>
<accession>A0AAD7TD33</accession>
<feature type="transmembrane region" description="Helical" evidence="9">
    <location>
        <begin position="239"/>
        <end position="263"/>
    </location>
</feature>
<comment type="subcellular location">
    <subcellularLocation>
        <location evidence="1">Membrane</location>
        <topology evidence="1">Multi-pass membrane protein</topology>
    </subcellularLocation>
</comment>
<gene>
    <name evidence="11" type="ORF">AAFF_G00141410</name>
</gene>
<dbReference type="CDD" id="cd14991">
    <property type="entry name" value="7tmA_HCAR-like"/>
    <property type="match status" value="1"/>
</dbReference>
<keyword evidence="4 8" id="KW-0297">G-protein coupled receptor</keyword>
<dbReference type="Proteomes" id="UP001221898">
    <property type="component" value="Unassembled WGS sequence"/>
</dbReference>
<keyword evidence="3 9" id="KW-1133">Transmembrane helix</keyword>
<evidence type="ECO:0000256" key="7">
    <source>
        <dbReference type="ARBA" id="ARBA00023224"/>
    </source>
</evidence>
<dbReference type="Pfam" id="PF00001">
    <property type="entry name" value="7tm_1"/>
    <property type="match status" value="1"/>
</dbReference>
<evidence type="ECO:0000256" key="8">
    <source>
        <dbReference type="RuleBase" id="RU000688"/>
    </source>
</evidence>
<dbReference type="InterPro" id="IPR051893">
    <property type="entry name" value="HCARs"/>
</dbReference>
<keyword evidence="7 8" id="KW-0807">Transducer</keyword>
<dbReference type="InterPro" id="IPR000276">
    <property type="entry name" value="GPCR_Rhodpsn"/>
</dbReference>
<dbReference type="EMBL" id="JAINUG010000002">
    <property type="protein sequence ID" value="KAJ8418432.1"/>
    <property type="molecule type" value="Genomic_DNA"/>
</dbReference>
<feature type="transmembrane region" description="Helical" evidence="9">
    <location>
        <begin position="111"/>
        <end position="131"/>
    </location>
</feature>
<evidence type="ECO:0000256" key="6">
    <source>
        <dbReference type="ARBA" id="ARBA00023170"/>
    </source>
</evidence>
<protein>
    <recommendedName>
        <fullName evidence="10">G-protein coupled receptors family 1 profile domain-containing protein</fullName>
    </recommendedName>
</protein>